<evidence type="ECO:0000313" key="1">
    <source>
        <dbReference type="EMBL" id="KAI3668062.1"/>
    </source>
</evidence>
<gene>
    <name evidence="1" type="ORF">L6452_43137</name>
</gene>
<sequence length="202" mass="22802">MLRSGRRKDRRLQLPSRRCKTGVQVSGRMGNSWKTLIRSKDKTGDTRIRSNDKTGDTHPSTVQSQVLTWRFRKADVTPDRRKLSTDDVLNENGRPKISKNERSSPSRGSIQDLHSSIDIKSDLPKSDGVNDHNASSSSDKSDGYESPASSVSDVEVESALEKLKRQVEHDRQRLHLLHMELEEERNVVAVAVDEAMAMITRL</sequence>
<protein>
    <submittedName>
        <fullName evidence="1">Uncharacterized protein</fullName>
    </submittedName>
</protein>
<accession>A0ACB8XKT0</accession>
<dbReference type="EMBL" id="CM042063">
    <property type="protein sequence ID" value="KAI3668062.1"/>
    <property type="molecule type" value="Genomic_DNA"/>
</dbReference>
<reference evidence="1 2" key="2">
    <citation type="journal article" date="2022" name="Mol. Ecol. Resour.">
        <title>The genomes of chicory, endive, great burdock and yacon provide insights into Asteraceae paleo-polyploidization history and plant inulin production.</title>
        <authorList>
            <person name="Fan W."/>
            <person name="Wang S."/>
            <person name="Wang H."/>
            <person name="Wang A."/>
            <person name="Jiang F."/>
            <person name="Liu H."/>
            <person name="Zhao H."/>
            <person name="Xu D."/>
            <person name="Zhang Y."/>
        </authorList>
    </citation>
    <scope>NUCLEOTIDE SEQUENCE [LARGE SCALE GENOMIC DNA]</scope>
    <source>
        <strain evidence="2">cv. Niubang</strain>
    </source>
</reference>
<organism evidence="1 2">
    <name type="scientific">Arctium lappa</name>
    <name type="common">Greater burdock</name>
    <name type="synonym">Lappa major</name>
    <dbReference type="NCBI Taxonomy" id="4217"/>
    <lineage>
        <taxon>Eukaryota</taxon>
        <taxon>Viridiplantae</taxon>
        <taxon>Streptophyta</taxon>
        <taxon>Embryophyta</taxon>
        <taxon>Tracheophyta</taxon>
        <taxon>Spermatophyta</taxon>
        <taxon>Magnoliopsida</taxon>
        <taxon>eudicotyledons</taxon>
        <taxon>Gunneridae</taxon>
        <taxon>Pentapetalae</taxon>
        <taxon>asterids</taxon>
        <taxon>campanulids</taxon>
        <taxon>Asterales</taxon>
        <taxon>Asteraceae</taxon>
        <taxon>Carduoideae</taxon>
        <taxon>Cardueae</taxon>
        <taxon>Arctiinae</taxon>
        <taxon>Arctium</taxon>
    </lineage>
</organism>
<proteinExistence type="predicted"/>
<reference evidence="2" key="1">
    <citation type="journal article" date="2022" name="Mol. Ecol. Resour.">
        <title>The genomes of chicory, endive, great burdock and yacon provide insights into Asteraceae palaeo-polyploidization history and plant inulin production.</title>
        <authorList>
            <person name="Fan W."/>
            <person name="Wang S."/>
            <person name="Wang H."/>
            <person name="Wang A."/>
            <person name="Jiang F."/>
            <person name="Liu H."/>
            <person name="Zhao H."/>
            <person name="Xu D."/>
            <person name="Zhang Y."/>
        </authorList>
    </citation>
    <scope>NUCLEOTIDE SEQUENCE [LARGE SCALE GENOMIC DNA]</scope>
    <source>
        <strain evidence="2">cv. Niubang</strain>
    </source>
</reference>
<evidence type="ECO:0000313" key="2">
    <source>
        <dbReference type="Proteomes" id="UP001055879"/>
    </source>
</evidence>
<name>A0ACB8XKT0_ARCLA</name>
<keyword evidence="2" id="KW-1185">Reference proteome</keyword>
<comment type="caution">
    <text evidence="1">The sequence shown here is derived from an EMBL/GenBank/DDBJ whole genome shotgun (WGS) entry which is preliminary data.</text>
</comment>
<dbReference type="Proteomes" id="UP001055879">
    <property type="component" value="Linkage Group LG17"/>
</dbReference>